<dbReference type="OrthoDB" id="3360032at2759"/>
<feature type="non-terminal residue" evidence="2">
    <location>
        <position position="1"/>
    </location>
</feature>
<keyword evidence="1" id="KW-1133">Transmembrane helix</keyword>
<dbReference type="EMBL" id="JAEPRB010000060">
    <property type="protein sequence ID" value="KAG2223473.1"/>
    <property type="molecule type" value="Genomic_DNA"/>
</dbReference>
<reference evidence="2 3" key="1">
    <citation type="submission" date="2020-12" db="EMBL/GenBank/DDBJ databases">
        <title>Metabolic potential, ecology and presence of endohyphal bacteria is reflected in genomic diversity of Mucoromycotina.</title>
        <authorList>
            <person name="Muszewska A."/>
            <person name="Okrasinska A."/>
            <person name="Steczkiewicz K."/>
            <person name="Drgas O."/>
            <person name="Orlowska M."/>
            <person name="Perlinska-Lenart U."/>
            <person name="Aleksandrzak-Piekarczyk T."/>
            <person name="Szatraj K."/>
            <person name="Zielenkiewicz U."/>
            <person name="Pilsyk S."/>
            <person name="Malc E."/>
            <person name="Mieczkowski P."/>
            <person name="Kruszewska J.S."/>
            <person name="Biernat P."/>
            <person name="Pawlowska J."/>
        </authorList>
    </citation>
    <scope>NUCLEOTIDE SEQUENCE [LARGE SCALE GENOMIC DNA]</scope>
    <source>
        <strain evidence="2 3">CBS 142.35</strain>
    </source>
</reference>
<comment type="caution">
    <text evidence="2">The sequence shown here is derived from an EMBL/GenBank/DDBJ whole genome shotgun (WGS) entry which is preliminary data.</text>
</comment>
<protein>
    <submittedName>
        <fullName evidence="2">Uncharacterized protein</fullName>
    </submittedName>
</protein>
<dbReference type="PANTHER" id="PTHR35465">
    <property type="entry name" value="CAVEOLIN-1 PROTEIN"/>
    <property type="match status" value="1"/>
</dbReference>
<dbReference type="AlphaFoldDB" id="A0A8H7S7G8"/>
<keyword evidence="1" id="KW-0472">Membrane</keyword>
<accession>A0A8H7S7G8</accession>
<evidence type="ECO:0000256" key="1">
    <source>
        <dbReference type="SAM" id="Phobius"/>
    </source>
</evidence>
<name>A0A8H7S7G8_9FUNG</name>
<dbReference type="PANTHER" id="PTHR35465:SF1">
    <property type="entry name" value="PHOSPHATIDYLINOSITOL-GLYCAN BIOSYNTHESIS CLASS X PROTEIN"/>
    <property type="match status" value="1"/>
</dbReference>
<organism evidence="2 3">
    <name type="scientific">Circinella minor</name>
    <dbReference type="NCBI Taxonomy" id="1195481"/>
    <lineage>
        <taxon>Eukaryota</taxon>
        <taxon>Fungi</taxon>
        <taxon>Fungi incertae sedis</taxon>
        <taxon>Mucoromycota</taxon>
        <taxon>Mucoromycotina</taxon>
        <taxon>Mucoromycetes</taxon>
        <taxon>Mucorales</taxon>
        <taxon>Lichtheimiaceae</taxon>
        <taxon>Circinella</taxon>
    </lineage>
</organism>
<gene>
    <name evidence="2" type="ORF">INT45_001221</name>
</gene>
<evidence type="ECO:0000313" key="2">
    <source>
        <dbReference type="EMBL" id="KAG2223473.1"/>
    </source>
</evidence>
<evidence type="ECO:0000313" key="3">
    <source>
        <dbReference type="Proteomes" id="UP000646827"/>
    </source>
</evidence>
<sequence length="154" mass="17728">RHDETGYVLKPPYSTIQRALIPRTPNTTITPSLSQHWYTLDKLQTDMNYEVRISYPATSPTDFYLTLYRICNNDNKRYLLVQGDYAGVSNIPGIESSPVTYDIVLENLYLGFLFYQVYKISAAIVIVLLLGQFVILPKIRQIIQECIDSKNNKD</sequence>
<keyword evidence="3" id="KW-1185">Reference proteome</keyword>
<dbReference type="Proteomes" id="UP000646827">
    <property type="component" value="Unassembled WGS sequence"/>
</dbReference>
<proteinExistence type="predicted"/>
<keyword evidence="1" id="KW-0812">Transmembrane</keyword>
<feature type="transmembrane region" description="Helical" evidence="1">
    <location>
        <begin position="117"/>
        <end position="136"/>
    </location>
</feature>